<dbReference type="Proteomes" id="UP000322873">
    <property type="component" value="Unassembled WGS sequence"/>
</dbReference>
<sequence length="156" mass="17796">MDRNLGVFSPSSPHRPISLRTSYRISLEHGRHQYHFLLIIVGVNLFTCAIPSPKRSVSTSNNFGKALASRINTHSPEFIAFGFYFKKIPPPRDTFVTPRNYTSTLSKIYTTWRATYNSHNRPNVGILATILFGFFYSNRTAVRHFAFNRFASESCG</sequence>
<evidence type="ECO:0000313" key="1">
    <source>
        <dbReference type="EMBL" id="KAA8565016.1"/>
    </source>
</evidence>
<keyword evidence="2" id="KW-1185">Reference proteome</keyword>
<comment type="caution">
    <text evidence="1">The sequence shown here is derived from an EMBL/GenBank/DDBJ whole genome shotgun (WGS) entry which is preliminary data.</text>
</comment>
<organism evidence="1 2">
    <name type="scientific">Monilinia fructicola</name>
    <name type="common">Brown rot fungus</name>
    <name type="synonym">Ciboria fructicola</name>
    <dbReference type="NCBI Taxonomy" id="38448"/>
    <lineage>
        <taxon>Eukaryota</taxon>
        <taxon>Fungi</taxon>
        <taxon>Dikarya</taxon>
        <taxon>Ascomycota</taxon>
        <taxon>Pezizomycotina</taxon>
        <taxon>Leotiomycetes</taxon>
        <taxon>Helotiales</taxon>
        <taxon>Sclerotiniaceae</taxon>
        <taxon>Monilinia</taxon>
    </lineage>
</organism>
<name>A0A5M9JBI3_MONFR</name>
<proteinExistence type="predicted"/>
<evidence type="ECO:0000313" key="2">
    <source>
        <dbReference type="Proteomes" id="UP000322873"/>
    </source>
</evidence>
<dbReference type="AlphaFoldDB" id="A0A5M9JBI3"/>
<gene>
    <name evidence="1" type="ORF">EYC84_010784</name>
</gene>
<protein>
    <submittedName>
        <fullName evidence="1">Uncharacterized protein</fullName>
    </submittedName>
</protein>
<dbReference type="EMBL" id="VICG01000014">
    <property type="protein sequence ID" value="KAA8565016.1"/>
    <property type="molecule type" value="Genomic_DNA"/>
</dbReference>
<reference evidence="1 2" key="1">
    <citation type="submission" date="2019-06" db="EMBL/GenBank/DDBJ databases">
        <title>Genome Sequence of the Brown Rot Fungal Pathogen Monilinia fructicola.</title>
        <authorList>
            <person name="De Miccolis Angelini R.M."/>
            <person name="Landi L."/>
            <person name="Abate D."/>
            <person name="Pollastro S."/>
            <person name="Romanazzi G."/>
            <person name="Faretra F."/>
        </authorList>
    </citation>
    <scope>NUCLEOTIDE SEQUENCE [LARGE SCALE GENOMIC DNA]</scope>
    <source>
        <strain evidence="1 2">Mfrc123</strain>
    </source>
</reference>
<accession>A0A5M9JBI3</accession>